<dbReference type="PANTHER" id="PTHR43054">
    <property type="match status" value="1"/>
</dbReference>
<dbReference type="InterPro" id="IPR036291">
    <property type="entry name" value="NAD(P)-bd_dom_sf"/>
</dbReference>
<dbReference type="Gene3D" id="3.30.360.10">
    <property type="entry name" value="Dihydrodipicolinate Reductase, domain 2"/>
    <property type="match status" value="1"/>
</dbReference>
<dbReference type="AlphaFoldDB" id="A0A6C2C8B6"/>
<sequence length="332" mass="36855">MTLQLGIIGTNWITKMFVEAAHITGDYQLKAVYSRRMESGQTFADNFSGDIEVYTDVNDMLTSGIDVVYIASPNSLHFIQAAIAIRNGVHVIVEKSAVANTNEFEQLYSLLREHPQVRFFEAARHIQQDNFKALETCVNSMEHISGATFVYEKYSSRFDAYLAGEEPNVLSPKFAAGALADLGVYPLYAAIKLFGLPNSQHYFATKLRNGGDGRGVAILRYQDFDVTLIFGKGANSYLHSEVLGLRDTILISNIAELEEVKYNDGQGQEKVISKPGPANPMVDEAATFARLINQPSETEAEYQDLLLLSQRVNHVLTALRMDAGIVFPNDKK</sequence>
<dbReference type="GO" id="GO:0000166">
    <property type="term" value="F:nucleotide binding"/>
    <property type="evidence" value="ECO:0007669"/>
    <property type="project" value="InterPro"/>
</dbReference>
<gene>
    <name evidence="2" type="ORF">ESZ50_03785</name>
</gene>
<dbReference type="SUPFAM" id="SSF55347">
    <property type="entry name" value="Glyceraldehyde-3-phosphate dehydrogenase-like, C-terminal domain"/>
    <property type="match status" value="1"/>
</dbReference>
<dbReference type="Proteomes" id="UP000371977">
    <property type="component" value="Unassembled WGS sequence"/>
</dbReference>
<dbReference type="EMBL" id="SDGZ01000010">
    <property type="protein sequence ID" value="TYC50184.1"/>
    <property type="molecule type" value="Genomic_DNA"/>
</dbReference>
<feature type="domain" description="Gfo/Idh/MocA-like oxidoreductase N-terminal" evidence="1">
    <location>
        <begin position="4"/>
        <end position="116"/>
    </location>
</feature>
<dbReference type="Pfam" id="PF01408">
    <property type="entry name" value="GFO_IDH_MocA"/>
    <property type="match status" value="1"/>
</dbReference>
<dbReference type="InterPro" id="IPR000683">
    <property type="entry name" value="Gfo/Idh/MocA-like_OxRdtase_N"/>
</dbReference>
<evidence type="ECO:0000259" key="1">
    <source>
        <dbReference type="Pfam" id="PF01408"/>
    </source>
</evidence>
<protein>
    <submittedName>
        <fullName evidence="2">Gfo/Idh/MocA family oxidoreductase</fullName>
    </submittedName>
</protein>
<accession>A0A6C2C8B6</accession>
<keyword evidence="3" id="KW-1185">Reference proteome</keyword>
<dbReference type="RefSeq" id="WP_148622266.1">
    <property type="nucleotide sequence ID" value="NZ_SDGZ01000010.1"/>
</dbReference>
<comment type="caution">
    <text evidence="2">The sequence shown here is derived from an EMBL/GenBank/DDBJ whole genome shotgun (WGS) entry which is preliminary data.</text>
</comment>
<dbReference type="OrthoDB" id="9815825at2"/>
<organism evidence="2 3">
    <name type="scientific">Weissella muntiaci</name>
    <dbReference type="NCBI Taxonomy" id="2508881"/>
    <lineage>
        <taxon>Bacteria</taxon>
        <taxon>Bacillati</taxon>
        <taxon>Bacillota</taxon>
        <taxon>Bacilli</taxon>
        <taxon>Lactobacillales</taxon>
        <taxon>Lactobacillaceae</taxon>
        <taxon>Weissella</taxon>
    </lineage>
</organism>
<dbReference type="PANTHER" id="PTHR43054:SF1">
    <property type="entry name" value="SCYLLO-INOSITOL 2-DEHYDROGENASE (NADP(+)) IOLU"/>
    <property type="match status" value="1"/>
</dbReference>
<proteinExistence type="predicted"/>
<evidence type="ECO:0000313" key="2">
    <source>
        <dbReference type="EMBL" id="TYC50184.1"/>
    </source>
</evidence>
<dbReference type="SUPFAM" id="SSF51735">
    <property type="entry name" value="NAD(P)-binding Rossmann-fold domains"/>
    <property type="match status" value="1"/>
</dbReference>
<evidence type="ECO:0000313" key="3">
    <source>
        <dbReference type="Proteomes" id="UP000371977"/>
    </source>
</evidence>
<reference evidence="2 3" key="1">
    <citation type="submission" date="2019-01" db="EMBL/GenBank/DDBJ databases">
        <title>Weissella sp. nov., a novel lactic acid bacterium isolated from animal feces.</title>
        <authorList>
            <person name="Wang L.-T."/>
        </authorList>
    </citation>
    <scope>NUCLEOTIDE SEQUENCE [LARGE SCALE GENOMIC DNA]</scope>
    <source>
        <strain evidence="2 3">8H-2</strain>
    </source>
</reference>
<dbReference type="Gene3D" id="3.40.50.720">
    <property type="entry name" value="NAD(P)-binding Rossmann-like Domain"/>
    <property type="match status" value="1"/>
</dbReference>
<name>A0A6C2C8B6_9LACO</name>